<dbReference type="CDD" id="cd00130">
    <property type="entry name" value="PAS"/>
    <property type="match status" value="1"/>
</dbReference>
<dbReference type="InterPro" id="IPR031621">
    <property type="entry name" value="HisKA_7TM"/>
</dbReference>
<dbReference type="SUPFAM" id="SSF47384">
    <property type="entry name" value="Homodimeric domain of signal transducing histidine kinase"/>
    <property type="match status" value="1"/>
</dbReference>
<dbReference type="GO" id="GO:0000155">
    <property type="term" value="F:phosphorelay sensor kinase activity"/>
    <property type="evidence" value="ECO:0007669"/>
    <property type="project" value="InterPro"/>
</dbReference>
<dbReference type="Proteomes" id="UP000236584">
    <property type="component" value="Chromosome"/>
</dbReference>
<dbReference type="InterPro" id="IPR036890">
    <property type="entry name" value="HATPase_C_sf"/>
</dbReference>
<proteinExistence type="predicted"/>
<dbReference type="InterPro" id="IPR050736">
    <property type="entry name" value="Sensor_HK_Regulatory"/>
</dbReference>
<sequence>MALGEITWTGLVILIGVALGAGVSFWLAAVATRRDAPVARTYRWLNLVCAMVCVALIAMYLSPTLPLAFAAHVTYLGSILGTAVVFVLFVIVYTGNRHWLTPRRVGLLVAEPVVYVLLVATNPFHGLMLADVYTVQFEGLTTMQGRATVLSNFQILYTLLLTTAGYALLARFYLRTRNVYRKQTGLIFLGGLLIPIGAFLYSGDVTPIDLTPFALVVNSIVVWVALFRYDFLDVTPLAADLLIEEMEDAVLVTGRAGEILDANRAAERLFASTRDGSVQDSVSKSKGDLVGRSLPAVSPSLAEAVDGGDLFVHTTDEVGHSLKLDPSVTSIHDQFGIRRGTLLVLRDITEQVRRQAELERQNERLDEFTSVVSHDLRNPLSVVEGYVALAREEDDTAHLDRAANAIGRMNALIEDLLTLAREGQSVDEVERVPLASVVDAAWQNVDGGEEATLVNEAEGVVKADAKRLQQLFENLFRNAIEHAGPDVAIRVGREDGDFYVEDDGPGVPAAERERVFERGYSSLSSGTGFGLAIVQTIAQAHGWSVRLVEGRNGGARFEFTGVDSHLPLVS</sequence>
<keyword evidence="5 9" id="KW-0418">Kinase</keyword>
<dbReference type="InterPro" id="IPR003661">
    <property type="entry name" value="HisK_dim/P_dom"/>
</dbReference>
<dbReference type="PANTHER" id="PTHR43711:SF1">
    <property type="entry name" value="HISTIDINE KINASE 1"/>
    <property type="match status" value="1"/>
</dbReference>
<feature type="transmembrane region" description="Helical" evidence="7">
    <location>
        <begin position="44"/>
        <end position="61"/>
    </location>
</feature>
<evidence type="ECO:0000256" key="6">
    <source>
        <dbReference type="ARBA" id="ARBA00023012"/>
    </source>
</evidence>
<dbReference type="KEGG" id="srub:C2R22_18965"/>
<dbReference type="PRINTS" id="PR00344">
    <property type="entry name" value="BCTRLSENSOR"/>
</dbReference>
<feature type="transmembrane region" description="Helical" evidence="7">
    <location>
        <begin position="186"/>
        <end position="202"/>
    </location>
</feature>
<dbReference type="AlphaFoldDB" id="A0A2I8VNF7"/>
<keyword evidence="7" id="KW-0472">Membrane</keyword>
<evidence type="ECO:0000313" key="9">
    <source>
        <dbReference type="EMBL" id="AUV83467.1"/>
    </source>
</evidence>
<gene>
    <name evidence="9" type="ORF">C2R22_18965</name>
</gene>
<dbReference type="SMART" id="SM00388">
    <property type="entry name" value="HisKA"/>
    <property type="match status" value="1"/>
</dbReference>
<dbReference type="Gene3D" id="3.30.450.20">
    <property type="entry name" value="PAS domain"/>
    <property type="match status" value="1"/>
</dbReference>
<dbReference type="PANTHER" id="PTHR43711">
    <property type="entry name" value="TWO-COMPONENT HISTIDINE KINASE"/>
    <property type="match status" value="1"/>
</dbReference>
<dbReference type="CDD" id="cd00082">
    <property type="entry name" value="HisKA"/>
    <property type="match status" value="1"/>
</dbReference>
<evidence type="ECO:0000256" key="7">
    <source>
        <dbReference type="SAM" id="Phobius"/>
    </source>
</evidence>
<dbReference type="EMBL" id="CP026309">
    <property type="protein sequence ID" value="AUV83467.1"/>
    <property type="molecule type" value="Genomic_DNA"/>
</dbReference>
<dbReference type="OrthoDB" id="8127at2157"/>
<feature type="transmembrane region" description="Helical" evidence="7">
    <location>
        <begin position="105"/>
        <end position="124"/>
    </location>
</feature>
<evidence type="ECO:0000256" key="2">
    <source>
        <dbReference type="ARBA" id="ARBA00012438"/>
    </source>
</evidence>
<dbReference type="PROSITE" id="PS50109">
    <property type="entry name" value="HIS_KIN"/>
    <property type="match status" value="1"/>
</dbReference>
<feature type="transmembrane region" description="Helical" evidence="7">
    <location>
        <begin position="73"/>
        <end position="93"/>
    </location>
</feature>
<dbReference type="EC" id="2.7.13.3" evidence="2"/>
<evidence type="ECO:0000256" key="5">
    <source>
        <dbReference type="ARBA" id="ARBA00022777"/>
    </source>
</evidence>
<accession>A0A2I8VNF7</accession>
<dbReference type="RefSeq" id="WP_103427156.1">
    <property type="nucleotide sequence ID" value="NZ_CP026309.1"/>
</dbReference>
<dbReference type="InterPro" id="IPR035965">
    <property type="entry name" value="PAS-like_dom_sf"/>
</dbReference>
<keyword evidence="3" id="KW-0597">Phosphoprotein</keyword>
<evidence type="ECO:0000259" key="8">
    <source>
        <dbReference type="PROSITE" id="PS50109"/>
    </source>
</evidence>
<dbReference type="SUPFAM" id="SSF55874">
    <property type="entry name" value="ATPase domain of HSP90 chaperone/DNA topoisomerase II/histidine kinase"/>
    <property type="match status" value="1"/>
</dbReference>
<name>A0A2I8VNF7_9EURY</name>
<dbReference type="GeneID" id="35594219"/>
<evidence type="ECO:0000256" key="4">
    <source>
        <dbReference type="ARBA" id="ARBA00022679"/>
    </source>
</evidence>
<dbReference type="SMART" id="SM00387">
    <property type="entry name" value="HATPase_c"/>
    <property type="match status" value="1"/>
</dbReference>
<dbReference type="Pfam" id="PF00512">
    <property type="entry name" value="HisKA"/>
    <property type="match status" value="1"/>
</dbReference>
<feature type="transmembrane region" description="Helical" evidence="7">
    <location>
        <begin position="155"/>
        <end position="174"/>
    </location>
</feature>
<evidence type="ECO:0000256" key="1">
    <source>
        <dbReference type="ARBA" id="ARBA00000085"/>
    </source>
</evidence>
<keyword evidence="7" id="KW-0812">Transmembrane</keyword>
<dbReference type="Pfam" id="PF16927">
    <property type="entry name" value="HisKA_7TM"/>
    <property type="match status" value="1"/>
</dbReference>
<dbReference type="Gene3D" id="1.10.287.130">
    <property type="match status" value="1"/>
</dbReference>
<reference evidence="9 10" key="1">
    <citation type="submission" date="2018-01" db="EMBL/GenBank/DDBJ databases">
        <title>Complete genome sequence of Salinigranum rubrum GX10T, an extremely halophilic archaeon isolated from a marine solar saltern.</title>
        <authorList>
            <person name="Han S."/>
        </authorList>
    </citation>
    <scope>NUCLEOTIDE SEQUENCE [LARGE SCALE GENOMIC DNA]</scope>
    <source>
        <strain evidence="9 10">GX10</strain>
    </source>
</reference>
<protein>
    <recommendedName>
        <fullName evidence="2">histidine kinase</fullName>
        <ecNumber evidence="2">2.7.13.3</ecNumber>
    </recommendedName>
</protein>
<evidence type="ECO:0000313" key="10">
    <source>
        <dbReference type="Proteomes" id="UP000236584"/>
    </source>
</evidence>
<keyword evidence="10" id="KW-1185">Reference proteome</keyword>
<keyword evidence="7" id="KW-1133">Transmembrane helix</keyword>
<dbReference type="SUPFAM" id="SSF55785">
    <property type="entry name" value="PYP-like sensor domain (PAS domain)"/>
    <property type="match status" value="1"/>
</dbReference>
<comment type="catalytic activity">
    <reaction evidence="1">
        <text>ATP + protein L-histidine = ADP + protein N-phospho-L-histidine.</text>
        <dbReference type="EC" id="2.7.13.3"/>
    </reaction>
</comment>
<feature type="domain" description="Histidine kinase" evidence="8">
    <location>
        <begin position="371"/>
        <end position="560"/>
    </location>
</feature>
<evidence type="ECO:0000256" key="3">
    <source>
        <dbReference type="ARBA" id="ARBA00022553"/>
    </source>
</evidence>
<dbReference type="CDD" id="cd00075">
    <property type="entry name" value="HATPase"/>
    <property type="match status" value="1"/>
</dbReference>
<keyword evidence="4" id="KW-0808">Transferase</keyword>
<dbReference type="InterPro" id="IPR005467">
    <property type="entry name" value="His_kinase_dom"/>
</dbReference>
<keyword evidence="6" id="KW-0902">Two-component regulatory system</keyword>
<dbReference type="InterPro" id="IPR000014">
    <property type="entry name" value="PAS"/>
</dbReference>
<dbReference type="InterPro" id="IPR004358">
    <property type="entry name" value="Sig_transdc_His_kin-like_C"/>
</dbReference>
<dbReference type="NCBIfam" id="TIGR00229">
    <property type="entry name" value="sensory_box"/>
    <property type="match status" value="1"/>
</dbReference>
<feature type="transmembrane region" description="Helical" evidence="7">
    <location>
        <begin position="6"/>
        <end position="32"/>
    </location>
</feature>
<dbReference type="InterPro" id="IPR036097">
    <property type="entry name" value="HisK_dim/P_sf"/>
</dbReference>
<dbReference type="InterPro" id="IPR003594">
    <property type="entry name" value="HATPase_dom"/>
</dbReference>
<organism evidence="9 10">
    <name type="scientific">Salinigranum rubrum</name>
    <dbReference type="NCBI Taxonomy" id="755307"/>
    <lineage>
        <taxon>Archaea</taxon>
        <taxon>Methanobacteriati</taxon>
        <taxon>Methanobacteriota</taxon>
        <taxon>Stenosarchaea group</taxon>
        <taxon>Halobacteria</taxon>
        <taxon>Halobacteriales</taxon>
        <taxon>Haloferacaceae</taxon>
        <taxon>Salinigranum</taxon>
    </lineage>
</organism>
<dbReference type="Pfam" id="PF02518">
    <property type="entry name" value="HATPase_c"/>
    <property type="match status" value="1"/>
</dbReference>
<dbReference type="Gene3D" id="3.30.565.10">
    <property type="entry name" value="Histidine kinase-like ATPase, C-terminal domain"/>
    <property type="match status" value="1"/>
</dbReference>